<dbReference type="InterPro" id="IPR028994">
    <property type="entry name" value="Integrin_alpha_N"/>
</dbReference>
<dbReference type="SUPFAM" id="SSF69318">
    <property type="entry name" value="Integrin alpha N-terminal domain"/>
    <property type="match status" value="1"/>
</dbReference>
<dbReference type="eggNOG" id="COG3391">
    <property type="taxonomic scope" value="Bacteria"/>
</dbReference>
<keyword evidence="4" id="KW-1185">Reference proteome</keyword>
<protein>
    <recommendedName>
        <fullName evidence="5">VCBS repeat-containing protein</fullName>
    </recommendedName>
</protein>
<accession>A0A062UKY9</accession>
<evidence type="ECO:0008006" key="5">
    <source>
        <dbReference type="Google" id="ProtNLM"/>
    </source>
</evidence>
<dbReference type="Proteomes" id="UP000027190">
    <property type="component" value="Unassembled WGS sequence"/>
</dbReference>
<dbReference type="PANTHER" id="PTHR44103">
    <property type="entry name" value="PROPROTEIN CONVERTASE P"/>
    <property type="match status" value="1"/>
</dbReference>
<gene>
    <name evidence="3" type="ORF">HY30_15210</name>
</gene>
<dbReference type="InterPro" id="IPR013517">
    <property type="entry name" value="FG-GAP"/>
</dbReference>
<evidence type="ECO:0000256" key="1">
    <source>
        <dbReference type="ARBA" id="ARBA00022729"/>
    </source>
</evidence>
<name>A0A062UKY9_9PROT</name>
<dbReference type="EMBL" id="AWFG01000017">
    <property type="protein sequence ID" value="KCZ59342.1"/>
    <property type="molecule type" value="Genomic_DNA"/>
</dbReference>
<evidence type="ECO:0000256" key="2">
    <source>
        <dbReference type="SAM" id="SignalP"/>
    </source>
</evidence>
<sequence length="529" mass="56953">MLNTVFARPILMASALLVMASCQVPETGAPNKTSLTVGDTPSDARTKDGLYISWREHLIDDQQTNGGTAIRGGDGLAVADLDGDGFLDIASVHEDSNHLRIAFGTGDPDKWVNVTVAAGDEVGAIEDVAIGDINGDGWPDLVAACEEAHLLYLQNPGKLARQETWPRMIPAITQGRGSWLRVFMADMDQDGHLDVLAANKGGADIIDPSLATAARPTSLFRIEGDALVQSSWHEQVLSREVVPNTAMPTDIDDDGDTDVLVAARLDLQMAILETVGNGTESGFTVKPHPIAIVAGMPVPDDWRGASSAFQSAFADLDGDGRKDLVVAVHETPQPVAGSPLVAGLGWLKQPQQLDEPWTFFRIGDTLPDIVAGIGLADIDGDGDLDAITGGYSGLNILRGAYTDASREEDSPQVTAASSVGRIAWFENPGDAREHWERHDISRRVRGMYDVFVPVDMDQDGDIDWVATRGNSGIYDGVFWLEQVRTAEPRPAFTAGRSEDSRALPLPPENWIDTYETEMTFTPPNKVGHE</sequence>
<evidence type="ECO:0000313" key="3">
    <source>
        <dbReference type="EMBL" id="KCZ59342.1"/>
    </source>
</evidence>
<comment type="caution">
    <text evidence="3">The sequence shown here is derived from an EMBL/GenBank/DDBJ whole genome shotgun (WGS) entry which is preliminary data.</text>
</comment>
<dbReference type="PANTHER" id="PTHR44103:SF1">
    <property type="entry name" value="PROPROTEIN CONVERTASE P"/>
    <property type="match status" value="1"/>
</dbReference>
<reference evidence="3 4" key="1">
    <citation type="journal article" date="2014" name="Antonie Van Leeuwenhoek">
        <title>Hyphomonas beringensis sp. nov. and Hyphomonas chukchiensis sp. nov., isolated from surface seawater of the Bering Sea and Chukchi Sea.</title>
        <authorList>
            <person name="Li C."/>
            <person name="Lai Q."/>
            <person name="Li G."/>
            <person name="Dong C."/>
            <person name="Wang J."/>
            <person name="Liao Y."/>
            <person name="Shao Z."/>
        </authorList>
    </citation>
    <scope>NUCLEOTIDE SEQUENCE [LARGE SCALE GENOMIC DNA]</scope>
    <source>
        <strain evidence="3 4">BH-BN04-4</strain>
    </source>
</reference>
<dbReference type="AlphaFoldDB" id="A0A062UKY9"/>
<evidence type="ECO:0000313" key="4">
    <source>
        <dbReference type="Proteomes" id="UP000027190"/>
    </source>
</evidence>
<keyword evidence="1 2" id="KW-0732">Signal</keyword>
<dbReference type="PATRIC" id="fig|1280947.3.peg.1356"/>
<feature type="chain" id="PRO_5001615244" description="VCBS repeat-containing protein" evidence="2">
    <location>
        <begin position="21"/>
        <end position="529"/>
    </location>
</feature>
<dbReference type="Gene3D" id="2.130.10.130">
    <property type="entry name" value="Integrin alpha, N-terminal"/>
    <property type="match status" value="1"/>
</dbReference>
<feature type="signal peptide" evidence="2">
    <location>
        <begin position="1"/>
        <end position="20"/>
    </location>
</feature>
<organism evidence="3 4">
    <name type="scientific">Hyphomonas chukchiensis</name>
    <dbReference type="NCBI Taxonomy" id="1280947"/>
    <lineage>
        <taxon>Bacteria</taxon>
        <taxon>Pseudomonadati</taxon>
        <taxon>Pseudomonadota</taxon>
        <taxon>Alphaproteobacteria</taxon>
        <taxon>Hyphomonadales</taxon>
        <taxon>Hyphomonadaceae</taxon>
        <taxon>Hyphomonas</taxon>
    </lineage>
</organism>
<proteinExistence type="predicted"/>
<dbReference type="Pfam" id="PF13517">
    <property type="entry name" value="FG-GAP_3"/>
    <property type="match status" value="2"/>
</dbReference>
<dbReference type="STRING" id="1280947.HY30_15210"/>